<organism evidence="2 3">
    <name type="scientific">Rhodobium orientis</name>
    <dbReference type="NCBI Taxonomy" id="34017"/>
    <lineage>
        <taxon>Bacteria</taxon>
        <taxon>Pseudomonadati</taxon>
        <taxon>Pseudomonadota</taxon>
        <taxon>Alphaproteobacteria</taxon>
        <taxon>Hyphomicrobiales</taxon>
        <taxon>Rhodobiaceae</taxon>
        <taxon>Rhodobium</taxon>
    </lineage>
</organism>
<evidence type="ECO:0000313" key="3">
    <source>
        <dbReference type="Proteomes" id="UP000249299"/>
    </source>
</evidence>
<dbReference type="Proteomes" id="UP000249299">
    <property type="component" value="Unassembled WGS sequence"/>
</dbReference>
<dbReference type="AlphaFoldDB" id="A0A327JNV2"/>
<proteinExistence type="predicted"/>
<accession>A0A327JNV2</accession>
<reference evidence="2 3" key="1">
    <citation type="submission" date="2017-07" db="EMBL/GenBank/DDBJ databases">
        <title>Draft Genome Sequences of Select Purple Nonsulfur Bacteria.</title>
        <authorList>
            <person name="Lasarre B."/>
            <person name="Mckinlay J.B."/>
        </authorList>
    </citation>
    <scope>NUCLEOTIDE SEQUENCE [LARGE SCALE GENOMIC DNA]</scope>
    <source>
        <strain evidence="2 3">DSM 11290</strain>
    </source>
</reference>
<feature type="region of interest" description="Disordered" evidence="1">
    <location>
        <begin position="1"/>
        <end position="20"/>
    </location>
</feature>
<name>A0A327JNV2_9HYPH</name>
<keyword evidence="3" id="KW-1185">Reference proteome</keyword>
<evidence type="ECO:0000313" key="2">
    <source>
        <dbReference type="EMBL" id="RAI27256.1"/>
    </source>
</evidence>
<gene>
    <name evidence="2" type="ORF">CH339_10965</name>
</gene>
<sequence length="332" mass="37653">MKPFSQKMPPRTTNPDGATRRVGVELEFAAVSARDGSQQVQSLFGGTVEEEDPHRFHIRGTELGDFVCELDTQYAHRPLKPEAGRIGGGLREAFADFDARLRSLIGDVSSILVPCEVVCPPVPIDEIGKLERLVQALREAGAEGTRSNPLYAFGAQLNPEIAEDSGEWITSVLKAYLLLSEWLREIMSIDPTRRIASFADPFPNPYVLSVVDPDYWPGRERLIEDYLHANPTRNRELDMLPLFAFFDEEKVKALAPDPLIKKRPTFHYRLPDARFSEADWGVTLEWNRWCVVEELAADRAKLDAMGRAYRANREQWISENWAIRASEWLLVS</sequence>
<evidence type="ECO:0008006" key="4">
    <source>
        <dbReference type="Google" id="ProtNLM"/>
    </source>
</evidence>
<dbReference type="InterPro" id="IPR022025">
    <property type="entry name" value="Amidoligase_2"/>
</dbReference>
<dbReference type="Pfam" id="PF12224">
    <property type="entry name" value="Amidoligase_2"/>
    <property type="match status" value="1"/>
</dbReference>
<dbReference type="RefSeq" id="WP_111434404.1">
    <property type="nucleotide sequence ID" value="NZ_JACIGG010000003.1"/>
</dbReference>
<comment type="caution">
    <text evidence="2">The sequence shown here is derived from an EMBL/GenBank/DDBJ whole genome shotgun (WGS) entry which is preliminary data.</text>
</comment>
<evidence type="ECO:0000256" key="1">
    <source>
        <dbReference type="SAM" id="MobiDB-lite"/>
    </source>
</evidence>
<dbReference type="OrthoDB" id="5597599at2"/>
<dbReference type="EMBL" id="NPEV01000020">
    <property type="protein sequence ID" value="RAI27256.1"/>
    <property type="molecule type" value="Genomic_DNA"/>
</dbReference>
<protein>
    <recommendedName>
        <fullName evidence="4">Amidoligase enzyme</fullName>
    </recommendedName>
</protein>